<dbReference type="AlphaFoldDB" id="A0AAE0VUH3"/>
<proteinExistence type="predicted"/>
<comment type="caution">
    <text evidence="1">The sequence shown here is derived from an EMBL/GenBank/DDBJ whole genome shotgun (WGS) entry which is preliminary data.</text>
</comment>
<keyword evidence="2" id="KW-1185">Reference proteome</keyword>
<dbReference type="EMBL" id="JAEAOA010002331">
    <property type="protein sequence ID" value="KAK3591133.1"/>
    <property type="molecule type" value="Genomic_DNA"/>
</dbReference>
<protein>
    <recommendedName>
        <fullName evidence="3">Heat shock 70 kDa protein 12B</fullName>
    </recommendedName>
</protein>
<accession>A0AAE0VUH3</accession>
<reference evidence="1" key="1">
    <citation type="journal article" date="2021" name="Genome Biol. Evol.">
        <title>A High-Quality Reference Genome for a Parasitic Bivalve with Doubly Uniparental Inheritance (Bivalvia: Unionida).</title>
        <authorList>
            <person name="Smith C.H."/>
        </authorList>
    </citation>
    <scope>NUCLEOTIDE SEQUENCE</scope>
    <source>
        <strain evidence="1">CHS0354</strain>
    </source>
</reference>
<reference evidence="1" key="2">
    <citation type="journal article" date="2021" name="Genome Biol. Evol.">
        <title>Developing a high-quality reference genome for a parasitic bivalve with doubly uniparental inheritance (Bivalvia: Unionida).</title>
        <authorList>
            <person name="Smith C.H."/>
        </authorList>
    </citation>
    <scope>NUCLEOTIDE SEQUENCE</scope>
    <source>
        <strain evidence="1">CHS0354</strain>
        <tissue evidence="1">Mantle</tissue>
    </source>
</reference>
<reference evidence="1" key="3">
    <citation type="submission" date="2023-05" db="EMBL/GenBank/DDBJ databases">
        <authorList>
            <person name="Smith C.H."/>
        </authorList>
    </citation>
    <scope>NUCLEOTIDE SEQUENCE</scope>
    <source>
        <strain evidence="1">CHS0354</strain>
        <tissue evidence="1">Mantle</tissue>
    </source>
</reference>
<name>A0AAE0VUH3_9BIVA</name>
<gene>
    <name evidence="1" type="ORF">CHS0354_040196</name>
</gene>
<evidence type="ECO:0000313" key="1">
    <source>
        <dbReference type="EMBL" id="KAK3591133.1"/>
    </source>
</evidence>
<dbReference type="Proteomes" id="UP001195483">
    <property type="component" value="Unassembled WGS sequence"/>
</dbReference>
<dbReference type="InterPro" id="IPR043129">
    <property type="entry name" value="ATPase_NBD"/>
</dbReference>
<evidence type="ECO:0008006" key="3">
    <source>
        <dbReference type="Google" id="ProtNLM"/>
    </source>
</evidence>
<sequence>MSLFEPLIVAAIDIGTTYSTYAFSTRQEFESDPVKIYAKSNWVSSDNFMGEKTATAVLFDEEKNFRNFGFEAEDFYANLGVEEIEKWYFFSRFKMNLFKRKKYQENMHLKDIRGKKMPAIDVFSATIAYLKDHLLKKVRDELPEIKESDFLWVITVPAIWEDGAKQFMRKSAIKAHFWEESGNGDGVMRFNHESFAKEAEKQEALGRQIMLALEPEAAALYCKFLQLQLIRSGDRGASTAPFNPGQHFLLVDLGGGTSDMIAYEVLESGYLRELTEPNGGDDGGVIVDEAFWSLLRKHYGDDVIDEFTKMKIAIT</sequence>
<organism evidence="1 2">
    <name type="scientific">Potamilus streckersoni</name>
    <dbReference type="NCBI Taxonomy" id="2493646"/>
    <lineage>
        <taxon>Eukaryota</taxon>
        <taxon>Metazoa</taxon>
        <taxon>Spiralia</taxon>
        <taxon>Lophotrochozoa</taxon>
        <taxon>Mollusca</taxon>
        <taxon>Bivalvia</taxon>
        <taxon>Autobranchia</taxon>
        <taxon>Heteroconchia</taxon>
        <taxon>Palaeoheterodonta</taxon>
        <taxon>Unionida</taxon>
        <taxon>Unionoidea</taxon>
        <taxon>Unionidae</taxon>
        <taxon>Ambleminae</taxon>
        <taxon>Lampsilini</taxon>
        <taxon>Potamilus</taxon>
    </lineage>
</organism>
<dbReference type="Gene3D" id="3.30.420.40">
    <property type="match status" value="1"/>
</dbReference>
<dbReference type="CDD" id="cd10229">
    <property type="entry name" value="ASKHA_NBD_HSP70_HSPA12"/>
    <property type="match status" value="1"/>
</dbReference>
<dbReference type="SUPFAM" id="SSF53067">
    <property type="entry name" value="Actin-like ATPase domain"/>
    <property type="match status" value="2"/>
</dbReference>
<dbReference type="PANTHER" id="PTHR14187:SF5">
    <property type="entry name" value="HEAT SHOCK 70 KDA PROTEIN 12A"/>
    <property type="match status" value="1"/>
</dbReference>
<dbReference type="PANTHER" id="PTHR14187">
    <property type="entry name" value="ALPHA KINASE/ELONGATION FACTOR 2 KINASE"/>
    <property type="match status" value="1"/>
</dbReference>
<evidence type="ECO:0000313" key="2">
    <source>
        <dbReference type="Proteomes" id="UP001195483"/>
    </source>
</evidence>